<dbReference type="GO" id="GO:0006355">
    <property type="term" value="P:regulation of DNA-templated transcription"/>
    <property type="evidence" value="ECO:0007669"/>
    <property type="project" value="TreeGrafter"/>
</dbReference>
<dbReference type="InterPro" id="IPR001487">
    <property type="entry name" value="Bromodomain"/>
</dbReference>
<sequence length="502" mass="57784">MSDVKVGPSVPSSAPPPEPTMHQFSWPFHQPVDAEALCIPVSTQDCIKDFDTMFNNCYVYNEPGDDIFVMAQTLQKLFLKKLSQMPKEDVDTGLAEEEPVKTMKKTHSKISGVRGGCEAEVTAIPPDIPPFKHICICHSHFTDACSMNSWKREHDYLYSKCGRPIKLPNRFKDLPFTETKRTRAPDPLRCCQNILKELLSMKHSEYAWPFYEPVNTLALGLHEYRQIIGEPMDLGTIKYANAKDFCADVRLMFSNCYRYNSPSHEVVAMAIKLQKVFEARYSKVPQDPEQSISTRTGTRVGPLSTSLSCDSVRSSKKKRSWKDYKLDERQLKPKKIKMKIREKDSQLKLESLKIKPIPENLANCSSTKCNKPSLSSPMTCHEKEQLKLDIYKLNEEELGNIFDIIYSRETYLHHCNSEDVELDIENLQDSTLRAMHSFIAETLEKRIKRANSKCHRSITTVLFNHIKAKLYTLSNLSASTPRSPFSFRQSDWVMENVFFRRR</sequence>
<evidence type="ECO:0000256" key="4">
    <source>
        <dbReference type="ARBA" id="ARBA00023117"/>
    </source>
</evidence>
<dbReference type="Ensembl" id="ENSGWIT00000002845.1">
    <property type="protein sequence ID" value="ENSGWIP00000002630.1"/>
    <property type="gene ID" value="ENSGWIG00000001414.1"/>
</dbReference>
<comment type="similarity">
    <text evidence="5">Belongs to the BET family.</text>
</comment>
<dbReference type="PROSITE" id="PS50014">
    <property type="entry name" value="BROMODOMAIN_2"/>
    <property type="match status" value="1"/>
</dbReference>
<keyword evidence="4 6" id="KW-0103">Bromodomain</keyword>
<accession>A0A8C5D835</accession>
<evidence type="ECO:0000259" key="8">
    <source>
        <dbReference type="PROSITE" id="PS50014"/>
    </source>
</evidence>
<dbReference type="SUPFAM" id="SSF47370">
    <property type="entry name" value="Bromodomain"/>
    <property type="match status" value="2"/>
</dbReference>
<reference evidence="10" key="2">
    <citation type="submission" date="2025-08" db="UniProtKB">
        <authorList>
            <consortium name="Ensembl"/>
        </authorList>
    </citation>
    <scope>IDENTIFICATION</scope>
</reference>
<dbReference type="GO" id="GO:0006338">
    <property type="term" value="P:chromatin remodeling"/>
    <property type="evidence" value="ECO:0007669"/>
    <property type="project" value="TreeGrafter"/>
</dbReference>
<protein>
    <recommendedName>
        <fullName evidence="12">Bromodomain testis-specific protein</fullName>
    </recommendedName>
</protein>
<keyword evidence="2" id="KW-0156">Chromatin regulator</keyword>
<dbReference type="Proteomes" id="UP000694680">
    <property type="component" value="Chromosome 5"/>
</dbReference>
<dbReference type="Gene3D" id="1.20.920.10">
    <property type="entry name" value="Bromodomain-like"/>
    <property type="match status" value="2"/>
</dbReference>
<name>A0A8C5D835_GOUWI</name>
<dbReference type="InterPro" id="IPR038336">
    <property type="entry name" value="NET_sf"/>
</dbReference>
<evidence type="ECO:0000256" key="1">
    <source>
        <dbReference type="ARBA" id="ARBA00022553"/>
    </source>
</evidence>
<evidence type="ECO:0000313" key="10">
    <source>
        <dbReference type="Ensembl" id="ENSGWIP00000002630.1"/>
    </source>
</evidence>
<dbReference type="SMART" id="SM00297">
    <property type="entry name" value="BROMO"/>
    <property type="match status" value="2"/>
</dbReference>
<keyword evidence="3" id="KW-0007">Acetylation</keyword>
<evidence type="ECO:0000313" key="11">
    <source>
        <dbReference type="Proteomes" id="UP000694680"/>
    </source>
</evidence>
<reference evidence="10" key="3">
    <citation type="submission" date="2025-09" db="UniProtKB">
        <authorList>
            <consortium name="Ensembl"/>
        </authorList>
    </citation>
    <scope>IDENTIFICATION</scope>
</reference>
<dbReference type="InterPro" id="IPR027353">
    <property type="entry name" value="NET_dom"/>
</dbReference>
<feature type="compositionally biased region" description="Polar residues" evidence="7">
    <location>
        <begin position="288"/>
        <end position="307"/>
    </location>
</feature>
<keyword evidence="1" id="KW-0597">Phosphoprotein</keyword>
<feature type="region of interest" description="Disordered" evidence="7">
    <location>
        <begin position="1"/>
        <end position="23"/>
    </location>
</feature>
<dbReference type="GO" id="GO:0000785">
    <property type="term" value="C:chromatin"/>
    <property type="evidence" value="ECO:0007669"/>
    <property type="project" value="TreeGrafter"/>
</dbReference>
<feature type="region of interest" description="Disordered" evidence="7">
    <location>
        <begin position="288"/>
        <end position="309"/>
    </location>
</feature>
<dbReference type="PRINTS" id="PR00503">
    <property type="entry name" value="BROMODOMAIN"/>
</dbReference>
<evidence type="ECO:0000256" key="3">
    <source>
        <dbReference type="ARBA" id="ARBA00022990"/>
    </source>
</evidence>
<evidence type="ECO:0000256" key="2">
    <source>
        <dbReference type="ARBA" id="ARBA00022853"/>
    </source>
</evidence>
<dbReference type="InterPro" id="IPR050935">
    <property type="entry name" value="Bromo_chromatin_reader"/>
</dbReference>
<dbReference type="Pfam" id="PF00439">
    <property type="entry name" value="Bromodomain"/>
    <property type="match status" value="1"/>
</dbReference>
<evidence type="ECO:0000256" key="7">
    <source>
        <dbReference type="SAM" id="MobiDB-lite"/>
    </source>
</evidence>
<reference evidence="10" key="1">
    <citation type="submission" date="2020-06" db="EMBL/GenBank/DDBJ databases">
        <authorList>
            <consortium name="Wellcome Sanger Institute Data Sharing"/>
        </authorList>
    </citation>
    <scope>NUCLEOTIDE SEQUENCE [LARGE SCALE GENOMIC DNA]</scope>
</reference>
<proteinExistence type="inferred from homology"/>
<dbReference type="InterPro" id="IPR036427">
    <property type="entry name" value="Bromodomain-like_sf"/>
</dbReference>
<evidence type="ECO:0000256" key="5">
    <source>
        <dbReference type="ARBA" id="ARBA00044509"/>
    </source>
</evidence>
<dbReference type="GO" id="GO:0005634">
    <property type="term" value="C:nucleus"/>
    <property type="evidence" value="ECO:0007669"/>
    <property type="project" value="TreeGrafter"/>
</dbReference>
<dbReference type="PROSITE" id="PS51525">
    <property type="entry name" value="NET"/>
    <property type="match status" value="1"/>
</dbReference>
<evidence type="ECO:0000259" key="9">
    <source>
        <dbReference type="PROSITE" id="PS51525"/>
    </source>
</evidence>
<dbReference type="Gene3D" id="1.20.1270.220">
    <property type="match status" value="1"/>
</dbReference>
<evidence type="ECO:0000256" key="6">
    <source>
        <dbReference type="PROSITE-ProRule" id="PRU00035"/>
    </source>
</evidence>
<organism evidence="10 11">
    <name type="scientific">Gouania willdenowi</name>
    <name type="common">Blunt-snouted clingfish</name>
    <name type="synonym">Lepadogaster willdenowi</name>
    <dbReference type="NCBI Taxonomy" id="441366"/>
    <lineage>
        <taxon>Eukaryota</taxon>
        <taxon>Metazoa</taxon>
        <taxon>Chordata</taxon>
        <taxon>Craniata</taxon>
        <taxon>Vertebrata</taxon>
        <taxon>Euteleostomi</taxon>
        <taxon>Actinopterygii</taxon>
        <taxon>Neopterygii</taxon>
        <taxon>Teleostei</taxon>
        <taxon>Neoteleostei</taxon>
        <taxon>Acanthomorphata</taxon>
        <taxon>Ovalentaria</taxon>
        <taxon>Blenniimorphae</taxon>
        <taxon>Blenniiformes</taxon>
        <taxon>Gobiesocoidei</taxon>
        <taxon>Gobiesocidae</taxon>
        <taxon>Gobiesocinae</taxon>
        <taxon>Gouania</taxon>
    </lineage>
</organism>
<evidence type="ECO:0008006" key="12">
    <source>
        <dbReference type="Google" id="ProtNLM"/>
    </source>
</evidence>
<feature type="domain" description="Bromo" evidence="8">
    <location>
        <begin position="202"/>
        <end position="267"/>
    </location>
</feature>
<dbReference type="PANTHER" id="PTHR22880:SF240">
    <property type="entry name" value="BROMODOMAIN-CONTAINING PROTEIN 2"/>
    <property type="match status" value="1"/>
</dbReference>
<dbReference type="PANTHER" id="PTHR22880">
    <property type="entry name" value="FALZ-RELATED BROMODOMAIN-CONTAINING PROTEINS"/>
    <property type="match status" value="1"/>
</dbReference>
<dbReference type="AlphaFoldDB" id="A0A8C5D835"/>
<keyword evidence="11" id="KW-1185">Reference proteome</keyword>
<dbReference type="Pfam" id="PF17035">
    <property type="entry name" value="BET"/>
    <property type="match status" value="1"/>
</dbReference>
<feature type="domain" description="NET" evidence="9">
    <location>
        <begin position="368"/>
        <end position="450"/>
    </location>
</feature>